<dbReference type="SUPFAM" id="SSF109604">
    <property type="entry name" value="HD-domain/PDEase-like"/>
    <property type="match status" value="1"/>
</dbReference>
<dbReference type="Proteomes" id="UP000317178">
    <property type="component" value="Chromosome"/>
</dbReference>
<dbReference type="CDD" id="cd00077">
    <property type="entry name" value="HDc"/>
    <property type="match status" value="1"/>
</dbReference>
<evidence type="ECO:0000313" key="2">
    <source>
        <dbReference type="EMBL" id="QDU81049.1"/>
    </source>
</evidence>
<proteinExistence type="predicted"/>
<evidence type="ECO:0000256" key="1">
    <source>
        <dbReference type="SAM" id="MobiDB-lite"/>
    </source>
</evidence>
<dbReference type="InterPro" id="IPR003607">
    <property type="entry name" value="HD/PDEase_dom"/>
</dbReference>
<dbReference type="InterPro" id="IPR052020">
    <property type="entry name" value="Cyclic_di-GMP/3'3'-cGAMP_PDE"/>
</dbReference>
<feature type="compositionally biased region" description="Basic and acidic residues" evidence="1">
    <location>
        <begin position="393"/>
        <end position="403"/>
    </location>
</feature>
<dbReference type="AlphaFoldDB" id="A0A518CP98"/>
<evidence type="ECO:0008006" key="4">
    <source>
        <dbReference type="Google" id="ProtNLM"/>
    </source>
</evidence>
<dbReference type="KEGG" id="plon:Pla110_27860"/>
<accession>A0A518CP98</accession>
<protein>
    <recommendedName>
        <fullName evidence="4">HD-GYP domain-containing protein</fullName>
    </recommendedName>
</protein>
<dbReference type="PANTHER" id="PTHR45228:SF4">
    <property type="entry name" value="LIPOPROTEIN"/>
    <property type="match status" value="1"/>
</dbReference>
<dbReference type="Pfam" id="PF13487">
    <property type="entry name" value="HD_5"/>
    <property type="match status" value="1"/>
</dbReference>
<gene>
    <name evidence="2" type="ORF">Pla110_27860</name>
</gene>
<feature type="compositionally biased region" description="Polar residues" evidence="1">
    <location>
        <begin position="416"/>
        <end position="432"/>
    </location>
</feature>
<dbReference type="OrthoDB" id="9764808at2"/>
<dbReference type="RefSeq" id="WP_144996272.1">
    <property type="nucleotide sequence ID" value="NZ_CP036281.1"/>
</dbReference>
<name>A0A518CP98_9PLAN</name>
<reference evidence="2 3" key="1">
    <citation type="submission" date="2019-02" db="EMBL/GenBank/DDBJ databases">
        <title>Deep-cultivation of Planctomycetes and their phenomic and genomic characterization uncovers novel biology.</title>
        <authorList>
            <person name="Wiegand S."/>
            <person name="Jogler M."/>
            <person name="Boedeker C."/>
            <person name="Pinto D."/>
            <person name="Vollmers J."/>
            <person name="Rivas-Marin E."/>
            <person name="Kohn T."/>
            <person name="Peeters S.H."/>
            <person name="Heuer A."/>
            <person name="Rast P."/>
            <person name="Oberbeckmann S."/>
            <person name="Bunk B."/>
            <person name="Jeske O."/>
            <person name="Meyerdierks A."/>
            <person name="Storesund J.E."/>
            <person name="Kallscheuer N."/>
            <person name="Luecker S."/>
            <person name="Lage O.M."/>
            <person name="Pohl T."/>
            <person name="Merkel B.J."/>
            <person name="Hornburger P."/>
            <person name="Mueller R.-W."/>
            <person name="Bruemmer F."/>
            <person name="Labrenz M."/>
            <person name="Spormann A.M."/>
            <person name="Op den Camp H."/>
            <person name="Overmann J."/>
            <person name="Amann R."/>
            <person name="Jetten M.S.M."/>
            <person name="Mascher T."/>
            <person name="Medema M.H."/>
            <person name="Devos D.P."/>
            <person name="Kaster A.-K."/>
            <person name="Ovreas L."/>
            <person name="Rohde M."/>
            <person name="Galperin M.Y."/>
            <person name="Jogler C."/>
        </authorList>
    </citation>
    <scope>NUCLEOTIDE SEQUENCE [LARGE SCALE GENOMIC DNA]</scope>
    <source>
        <strain evidence="2 3">Pla110</strain>
    </source>
</reference>
<feature type="region of interest" description="Disordered" evidence="1">
    <location>
        <begin position="393"/>
        <end position="432"/>
    </location>
</feature>
<sequence>MSSTSETPISPNRRSPDAQVEELDHQLISMRQELPREEHQQLIHKYRELLPVFVELQRCYEEIEGCFDCPRTVTELEQARLREVFEVMRLLERELFRVAYPEPSLVSVEPLSHLIELCEQEMEKLYFILKQRSQIKTYTKGWWRVVNAARDSNKAETDALLFLTNQIIQDVNRAEQILEILPTSQHLAIPWSSHSLHEQYPFINGVLAARLMAYLVPRFPHGSQYVEQLTAAALLHDTGLLSLLHGYQKNARDLAISNPTAFKKHPSYGAVVAGVFKRMPVTFPMIIAQHHERLNGTGYPNRLIDRSLPALSRMMAIVCRVVDLMTGTLFAHTPPENPKTKSQTLSQTVSKLKLEARLGELDKQMVEQVIRLLQAEGGLDLTAESDVFEKQELPLDEELRQDAPHSPVPSMAPTLRQPTVSSWSWKNQNAHS</sequence>
<evidence type="ECO:0000313" key="3">
    <source>
        <dbReference type="Proteomes" id="UP000317178"/>
    </source>
</evidence>
<keyword evidence="3" id="KW-1185">Reference proteome</keyword>
<dbReference type="PANTHER" id="PTHR45228">
    <property type="entry name" value="CYCLIC DI-GMP PHOSPHODIESTERASE TM_0186-RELATED"/>
    <property type="match status" value="1"/>
</dbReference>
<dbReference type="EMBL" id="CP036281">
    <property type="protein sequence ID" value="QDU81049.1"/>
    <property type="molecule type" value="Genomic_DNA"/>
</dbReference>
<dbReference type="Gene3D" id="1.10.3210.10">
    <property type="entry name" value="Hypothetical protein af1432"/>
    <property type="match status" value="1"/>
</dbReference>
<organism evidence="2 3">
    <name type="scientific">Polystyrenella longa</name>
    <dbReference type="NCBI Taxonomy" id="2528007"/>
    <lineage>
        <taxon>Bacteria</taxon>
        <taxon>Pseudomonadati</taxon>
        <taxon>Planctomycetota</taxon>
        <taxon>Planctomycetia</taxon>
        <taxon>Planctomycetales</taxon>
        <taxon>Planctomycetaceae</taxon>
        <taxon>Polystyrenella</taxon>
    </lineage>
</organism>